<evidence type="ECO:0000313" key="3">
    <source>
        <dbReference type="Proteomes" id="UP000800040"/>
    </source>
</evidence>
<gene>
    <name evidence="2" type="ORF">BDW02DRAFT_566731</name>
</gene>
<reference evidence="2" key="1">
    <citation type="submission" date="2020-01" db="EMBL/GenBank/DDBJ databases">
        <authorList>
            <consortium name="DOE Joint Genome Institute"/>
            <person name="Haridas S."/>
            <person name="Albert R."/>
            <person name="Binder M."/>
            <person name="Bloem J."/>
            <person name="Labutti K."/>
            <person name="Salamov A."/>
            <person name="Andreopoulos B."/>
            <person name="Baker S.E."/>
            <person name="Barry K."/>
            <person name="Bills G."/>
            <person name="Bluhm B.H."/>
            <person name="Cannon C."/>
            <person name="Castanera R."/>
            <person name="Culley D.E."/>
            <person name="Daum C."/>
            <person name="Ezra D."/>
            <person name="Gonzalez J.B."/>
            <person name="Henrissat B."/>
            <person name="Kuo A."/>
            <person name="Liang C."/>
            <person name="Lipzen A."/>
            <person name="Lutzoni F."/>
            <person name="Magnuson J."/>
            <person name="Mondo S."/>
            <person name="Nolan M."/>
            <person name="Ohm R."/>
            <person name="Pangilinan J."/>
            <person name="Park H.-J."/>
            <person name="Ramirez L."/>
            <person name="Alfaro M."/>
            <person name="Sun H."/>
            <person name="Tritt A."/>
            <person name="Yoshinaga Y."/>
            <person name="Zwiers L.-H."/>
            <person name="Turgeon B.G."/>
            <person name="Goodwin S.B."/>
            <person name="Spatafora J.W."/>
            <person name="Crous P.W."/>
            <person name="Grigoriev I.V."/>
        </authorList>
    </citation>
    <scope>NUCLEOTIDE SEQUENCE</scope>
    <source>
        <strain evidence="2">P77</strain>
    </source>
</reference>
<name>A0A6A5KQY3_9PLEO</name>
<accession>A0A6A5KQY3</accession>
<keyword evidence="3" id="KW-1185">Reference proteome</keyword>
<dbReference type="Proteomes" id="UP000800040">
    <property type="component" value="Unassembled WGS sequence"/>
</dbReference>
<dbReference type="EMBL" id="ML975269">
    <property type="protein sequence ID" value="KAF1836814.1"/>
    <property type="molecule type" value="Genomic_DNA"/>
</dbReference>
<evidence type="ECO:0000313" key="2">
    <source>
        <dbReference type="EMBL" id="KAF1836814.1"/>
    </source>
</evidence>
<sequence>MASVLCLPQVGGLLGPACSETERVEVRSLETKTAPHGVQRNRVPRLVAVAPFVPDCARRRYRQGRGKEKEDAGCHTSEGVPNFAHLLISLGFHGNCTHNEHQHQQQQQQRPPPPPSLCYQFGILPVPA</sequence>
<evidence type="ECO:0000256" key="1">
    <source>
        <dbReference type="SAM" id="MobiDB-lite"/>
    </source>
</evidence>
<protein>
    <submittedName>
        <fullName evidence="2">Uncharacterized protein</fullName>
    </submittedName>
</protein>
<dbReference type="AlphaFoldDB" id="A0A6A5KQY3"/>
<feature type="region of interest" description="Disordered" evidence="1">
    <location>
        <begin position="97"/>
        <end position="116"/>
    </location>
</feature>
<proteinExistence type="predicted"/>
<organism evidence="2 3">
    <name type="scientific">Decorospora gaudefroyi</name>
    <dbReference type="NCBI Taxonomy" id="184978"/>
    <lineage>
        <taxon>Eukaryota</taxon>
        <taxon>Fungi</taxon>
        <taxon>Dikarya</taxon>
        <taxon>Ascomycota</taxon>
        <taxon>Pezizomycotina</taxon>
        <taxon>Dothideomycetes</taxon>
        <taxon>Pleosporomycetidae</taxon>
        <taxon>Pleosporales</taxon>
        <taxon>Pleosporineae</taxon>
        <taxon>Pleosporaceae</taxon>
        <taxon>Decorospora</taxon>
    </lineage>
</organism>